<dbReference type="AlphaFoldDB" id="A0A3L6R2C4"/>
<organism evidence="1 2">
    <name type="scientific">Panicum miliaceum</name>
    <name type="common">Proso millet</name>
    <name type="synonym">Broomcorn millet</name>
    <dbReference type="NCBI Taxonomy" id="4540"/>
    <lineage>
        <taxon>Eukaryota</taxon>
        <taxon>Viridiplantae</taxon>
        <taxon>Streptophyta</taxon>
        <taxon>Embryophyta</taxon>
        <taxon>Tracheophyta</taxon>
        <taxon>Spermatophyta</taxon>
        <taxon>Magnoliopsida</taxon>
        <taxon>Liliopsida</taxon>
        <taxon>Poales</taxon>
        <taxon>Poaceae</taxon>
        <taxon>PACMAD clade</taxon>
        <taxon>Panicoideae</taxon>
        <taxon>Panicodae</taxon>
        <taxon>Paniceae</taxon>
        <taxon>Panicinae</taxon>
        <taxon>Panicum</taxon>
        <taxon>Panicum sect. Panicum</taxon>
    </lineage>
</organism>
<evidence type="ECO:0000313" key="1">
    <source>
        <dbReference type="EMBL" id="RLM93629.1"/>
    </source>
</evidence>
<name>A0A3L6R2C4_PANMI</name>
<keyword evidence="2" id="KW-1185">Reference proteome</keyword>
<dbReference type="EMBL" id="PQIB02000010">
    <property type="protein sequence ID" value="RLM93629.1"/>
    <property type="molecule type" value="Genomic_DNA"/>
</dbReference>
<proteinExistence type="predicted"/>
<protein>
    <submittedName>
        <fullName evidence="1">Uncharacterized protein</fullName>
    </submittedName>
</protein>
<dbReference type="Proteomes" id="UP000275267">
    <property type="component" value="Unassembled WGS sequence"/>
</dbReference>
<sequence>MCSTRTRLLRTLSVGVWQDSKEWRRPRASVEDTNGDGTLPPRLLISRVHLVKE</sequence>
<evidence type="ECO:0000313" key="2">
    <source>
        <dbReference type="Proteomes" id="UP000275267"/>
    </source>
</evidence>
<comment type="caution">
    <text evidence="1">The sequence shown here is derived from an EMBL/GenBank/DDBJ whole genome shotgun (WGS) entry which is preliminary data.</text>
</comment>
<reference evidence="2" key="1">
    <citation type="journal article" date="2019" name="Nat. Commun.">
        <title>The genome of broomcorn millet.</title>
        <authorList>
            <person name="Zou C."/>
            <person name="Miki D."/>
            <person name="Li D."/>
            <person name="Tang Q."/>
            <person name="Xiao L."/>
            <person name="Rajput S."/>
            <person name="Deng P."/>
            <person name="Jia W."/>
            <person name="Huang R."/>
            <person name="Zhang M."/>
            <person name="Sun Y."/>
            <person name="Hu J."/>
            <person name="Fu X."/>
            <person name="Schnable P.S."/>
            <person name="Li F."/>
            <person name="Zhang H."/>
            <person name="Feng B."/>
            <person name="Zhu X."/>
            <person name="Liu R."/>
            <person name="Schnable J.C."/>
            <person name="Zhu J.-K."/>
            <person name="Zhang H."/>
        </authorList>
    </citation>
    <scope>NUCLEOTIDE SEQUENCE [LARGE SCALE GENOMIC DNA]</scope>
</reference>
<gene>
    <name evidence="1" type="ORF">C2845_PM08G03610</name>
</gene>
<accession>A0A3L6R2C4</accession>